<name>A0A2S4JFX9_9SPIO</name>
<dbReference type="Proteomes" id="UP000237350">
    <property type="component" value="Unassembled WGS sequence"/>
</dbReference>
<feature type="transmembrane region" description="Helical" evidence="1">
    <location>
        <begin position="173"/>
        <end position="206"/>
    </location>
</feature>
<proteinExistence type="predicted"/>
<protein>
    <recommendedName>
        <fullName evidence="4">DUF624 domain-containing protein</fullName>
    </recommendedName>
</protein>
<feature type="transmembrane region" description="Helical" evidence="1">
    <location>
        <begin position="20"/>
        <end position="41"/>
    </location>
</feature>
<organism evidence="2 3">
    <name type="scientific">Alkalispirochaeta sphaeroplastigenens</name>
    <dbReference type="NCBI Taxonomy" id="1187066"/>
    <lineage>
        <taxon>Bacteria</taxon>
        <taxon>Pseudomonadati</taxon>
        <taxon>Spirochaetota</taxon>
        <taxon>Spirochaetia</taxon>
        <taxon>Spirochaetales</taxon>
        <taxon>Spirochaetaceae</taxon>
        <taxon>Alkalispirochaeta</taxon>
    </lineage>
</organism>
<reference evidence="3" key="1">
    <citation type="submission" date="2015-12" db="EMBL/GenBank/DDBJ databases">
        <authorList>
            <person name="Lodha T.D."/>
            <person name="Chintalapati S."/>
            <person name="Chintalapati V.R."/>
            <person name="Sravanthi T."/>
        </authorList>
    </citation>
    <scope>NUCLEOTIDE SEQUENCE [LARGE SCALE GENOMIC DNA]</scope>
    <source>
        <strain evidence="3">JC133</strain>
    </source>
</reference>
<evidence type="ECO:0000256" key="1">
    <source>
        <dbReference type="SAM" id="Phobius"/>
    </source>
</evidence>
<dbReference type="RefSeq" id="WP_103681065.1">
    <property type="nucleotide sequence ID" value="NZ_LPWH01000122.1"/>
</dbReference>
<feature type="transmembrane region" description="Helical" evidence="1">
    <location>
        <begin position="123"/>
        <end position="142"/>
    </location>
</feature>
<sequence>MFGFLIKKSFFDLWDNFLPVMLLNLGFIAVVALPILLPAAVAPYGAAAGISALVVGVFLVFCYIGGMAGVARAIVDYESLEWGSFFSPLRQFLPVTLSLGAAVILHVALLLVAVPVYTALGNLFSIFALAILFWMSLIWWLALQYVLPVRARLTGQPLAVLKKSFLLTLDNTFFTIAIALGAAVIALLSTFTAFLLPGAAGIALWYQAALKLRLYKYDHLEETGNPKSPIPWDALLYEDRERIGKRTLRGMIFPWKE</sequence>
<evidence type="ECO:0000313" key="3">
    <source>
        <dbReference type="Proteomes" id="UP000237350"/>
    </source>
</evidence>
<gene>
    <name evidence="2" type="ORF">AU468_12790</name>
</gene>
<keyword evidence="1" id="KW-1133">Transmembrane helix</keyword>
<feature type="transmembrane region" description="Helical" evidence="1">
    <location>
        <begin position="53"/>
        <end position="75"/>
    </location>
</feature>
<keyword evidence="1" id="KW-0812">Transmembrane</keyword>
<comment type="caution">
    <text evidence="2">The sequence shown here is derived from an EMBL/GenBank/DDBJ whole genome shotgun (WGS) entry which is preliminary data.</text>
</comment>
<dbReference type="AlphaFoldDB" id="A0A2S4JFX9"/>
<dbReference type="EMBL" id="LPWH01000122">
    <property type="protein sequence ID" value="POQ98464.1"/>
    <property type="molecule type" value="Genomic_DNA"/>
</dbReference>
<evidence type="ECO:0000313" key="2">
    <source>
        <dbReference type="EMBL" id="POQ98464.1"/>
    </source>
</evidence>
<dbReference type="OrthoDB" id="360806at2"/>
<keyword evidence="1" id="KW-0472">Membrane</keyword>
<accession>A0A2S4JFX9</accession>
<feature type="transmembrane region" description="Helical" evidence="1">
    <location>
        <begin position="95"/>
        <end position="116"/>
    </location>
</feature>
<keyword evidence="3" id="KW-1185">Reference proteome</keyword>
<evidence type="ECO:0008006" key="4">
    <source>
        <dbReference type="Google" id="ProtNLM"/>
    </source>
</evidence>